<dbReference type="EMBL" id="JASFZW010000002">
    <property type="protein sequence ID" value="KAK2079845.1"/>
    <property type="molecule type" value="Genomic_DNA"/>
</dbReference>
<evidence type="ECO:0000256" key="1">
    <source>
        <dbReference type="ARBA" id="ARBA00023180"/>
    </source>
</evidence>
<protein>
    <recommendedName>
        <fullName evidence="7">Purple acid phosphatase</fullName>
    </recommendedName>
</protein>
<organism evidence="5 6">
    <name type="scientific">Prototheca wickerhamii</name>
    <dbReference type="NCBI Taxonomy" id="3111"/>
    <lineage>
        <taxon>Eukaryota</taxon>
        <taxon>Viridiplantae</taxon>
        <taxon>Chlorophyta</taxon>
        <taxon>core chlorophytes</taxon>
        <taxon>Trebouxiophyceae</taxon>
        <taxon>Chlorellales</taxon>
        <taxon>Chlorellaceae</taxon>
        <taxon>Prototheca</taxon>
    </lineage>
</organism>
<evidence type="ECO:0000259" key="3">
    <source>
        <dbReference type="Pfam" id="PF00149"/>
    </source>
</evidence>
<proteinExistence type="predicted"/>
<dbReference type="InterPro" id="IPR029052">
    <property type="entry name" value="Metallo-depent_PP-like"/>
</dbReference>
<keyword evidence="6" id="KW-1185">Reference proteome</keyword>
<gene>
    <name evidence="5" type="ORF">QBZ16_002240</name>
</gene>
<feature type="domain" description="Calcineurin-like phosphoesterase" evidence="3">
    <location>
        <begin position="175"/>
        <end position="402"/>
    </location>
</feature>
<dbReference type="PANTHER" id="PTHR45867">
    <property type="entry name" value="PURPLE ACID PHOSPHATASE"/>
    <property type="match status" value="1"/>
</dbReference>
<accession>A0AAD9MLK0</accession>
<feature type="domain" description="Purple acid phosphatase C-terminal" evidence="4">
    <location>
        <begin position="432"/>
        <end position="508"/>
    </location>
</feature>
<comment type="caution">
    <text evidence="5">The sequence shown here is derived from an EMBL/GenBank/DDBJ whole genome shotgun (WGS) entry which is preliminary data.</text>
</comment>
<evidence type="ECO:0000259" key="4">
    <source>
        <dbReference type="Pfam" id="PF14008"/>
    </source>
</evidence>
<feature type="signal peptide" evidence="2">
    <location>
        <begin position="1"/>
        <end position="23"/>
    </location>
</feature>
<evidence type="ECO:0008006" key="7">
    <source>
        <dbReference type="Google" id="ProtNLM"/>
    </source>
</evidence>
<dbReference type="AlphaFoldDB" id="A0AAD9MLK0"/>
<dbReference type="CDD" id="cd00839">
    <property type="entry name" value="MPP_PAPs"/>
    <property type="match status" value="1"/>
</dbReference>
<dbReference type="PANTHER" id="PTHR45867:SF10">
    <property type="entry name" value="PURPLE ACID PHOSPHATASE"/>
    <property type="match status" value="1"/>
</dbReference>
<name>A0AAD9MLK0_PROWI</name>
<dbReference type="InterPro" id="IPR025733">
    <property type="entry name" value="PAPs_C"/>
</dbReference>
<reference evidence="5" key="1">
    <citation type="submission" date="2021-01" db="EMBL/GenBank/DDBJ databases">
        <authorList>
            <person name="Eckstrom K.M.E."/>
        </authorList>
    </citation>
    <scope>NUCLEOTIDE SEQUENCE</scope>
    <source>
        <strain evidence="5">UVCC 0001</strain>
    </source>
</reference>
<keyword evidence="1" id="KW-0325">Glycoprotein</keyword>
<dbReference type="InterPro" id="IPR041792">
    <property type="entry name" value="MPP_PAP"/>
</dbReference>
<dbReference type="GO" id="GO:0016787">
    <property type="term" value="F:hydrolase activity"/>
    <property type="evidence" value="ECO:0007669"/>
    <property type="project" value="InterPro"/>
</dbReference>
<dbReference type="SUPFAM" id="SSF56300">
    <property type="entry name" value="Metallo-dependent phosphatases"/>
    <property type="match status" value="1"/>
</dbReference>
<dbReference type="Gene3D" id="3.60.21.10">
    <property type="match status" value="1"/>
</dbReference>
<sequence>MTSSSAIARTVVILFALCALGGAREGAPKRVRLALGPEPASLVLTWATDGAAVPQAICAEWSACEESECGGDAAEERRLSSRPRASYLGSTFLDTWLRQPGPEPRRLCVRGASVPFYDPGSNRTTQVIHSLVLEDLPASQPFAYRVGAVWTLEATAWSAWMAARGPAAPLATQARLLVFGDLGLYNAPARPALIAEGAGPGFEGRPYDAAFHVGDLAYDLATAGGSRGFRFLAAMEPLASRLPYMVVPGNHEAPHDFAHFRAMFRMPRRAASDNLFYSLDVGPVHLVVYNTEAFFWPGSFDAAYMRRMHAWLDRDLAAANRARARTPWVIVLGHRPLYCAAPLASTGRCDYETRAGQRGIPSVCPHNNPRLCRPVGPGVAPIEELFHKHGVDLAVYGHIHDYERYLPVYNYTVFGGVEAGPGNQSVYRSPRATVHVTAGGGGNSEMRKGSCPPARGRCDPDAPWCAFQSGFAPSGCESADHSFGRVAVYNATHLRWQQWSHSFGEVEDDWWIVQPNHGSFL</sequence>
<dbReference type="Pfam" id="PF00149">
    <property type="entry name" value="Metallophos"/>
    <property type="match status" value="1"/>
</dbReference>
<evidence type="ECO:0000313" key="6">
    <source>
        <dbReference type="Proteomes" id="UP001255856"/>
    </source>
</evidence>
<dbReference type="Proteomes" id="UP001255856">
    <property type="component" value="Unassembled WGS sequence"/>
</dbReference>
<dbReference type="InterPro" id="IPR004843">
    <property type="entry name" value="Calcineurin-like_PHP"/>
</dbReference>
<feature type="chain" id="PRO_5042019244" description="Purple acid phosphatase" evidence="2">
    <location>
        <begin position="24"/>
        <end position="521"/>
    </location>
</feature>
<evidence type="ECO:0000313" key="5">
    <source>
        <dbReference type="EMBL" id="KAK2079845.1"/>
    </source>
</evidence>
<dbReference type="Pfam" id="PF14008">
    <property type="entry name" value="Metallophos_C"/>
    <property type="match status" value="1"/>
</dbReference>
<evidence type="ECO:0000256" key="2">
    <source>
        <dbReference type="SAM" id="SignalP"/>
    </source>
</evidence>
<keyword evidence="2" id="KW-0732">Signal</keyword>